<keyword evidence="2" id="KW-1185">Reference proteome</keyword>
<dbReference type="AlphaFoldDB" id="A0A371BBQ4"/>
<evidence type="ECO:0000313" key="1">
    <source>
        <dbReference type="EMBL" id="RDV04843.1"/>
    </source>
</evidence>
<protein>
    <submittedName>
        <fullName evidence="1">Uncharacterized protein</fullName>
    </submittedName>
</protein>
<dbReference type="Proteomes" id="UP000263993">
    <property type="component" value="Unassembled WGS sequence"/>
</dbReference>
<dbReference type="EMBL" id="QRGO01000001">
    <property type="protein sequence ID" value="RDV04843.1"/>
    <property type="molecule type" value="Genomic_DNA"/>
</dbReference>
<reference evidence="2" key="1">
    <citation type="submission" date="2018-08" db="EMBL/GenBank/DDBJ databases">
        <authorList>
            <person name="Kim S.-J."/>
            <person name="Jung G.-Y."/>
        </authorList>
    </citation>
    <scope>NUCLEOTIDE SEQUENCE [LARGE SCALE GENOMIC DNA]</scope>
    <source>
        <strain evidence="2">GY_H</strain>
    </source>
</reference>
<comment type="caution">
    <text evidence="1">The sequence shown here is derived from an EMBL/GenBank/DDBJ whole genome shotgun (WGS) entry which is preliminary data.</text>
</comment>
<accession>A0A371BBQ4</accession>
<gene>
    <name evidence="1" type="ORF">DXH78_09875</name>
</gene>
<evidence type="ECO:0000313" key="2">
    <source>
        <dbReference type="Proteomes" id="UP000263993"/>
    </source>
</evidence>
<organism evidence="1 2">
    <name type="scientific">Undibacter mobilis</name>
    <dbReference type="NCBI Taxonomy" id="2292256"/>
    <lineage>
        <taxon>Bacteria</taxon>
        <taxon>Pseudomonadati</taxon>
        <taxon>Pseudomonadota</taxon>
        <taxon>Alphaproteobacteria</taxon>
        <taxon>Hyphomicrobiales</taxon>
        <taxon>Nitrobacteraceae</taxon>
        <taxon>Undibacter</taxon>
    </lineage>
</organism>
<sequence length="60" mass="6523">MMPICGARLERQAAPDMHFDNRNTQSDAGLGAQLPHTWGIQIGVTGLDVVDRNDVSSIVF</sequence>
<proteinExistence type="predicted"/>
<name>A0A371BBQ4_9BRAD</name>